<dbReference type="EMBL" id="PDSK01000093">
    <property type="protein sequence ID" value="PIE33946.1"/>
    <property type="molecule type" value="Genomic_DNA"/>
</dbReference>
<dbReference type="AlphaFoldDB" id="A0A2G6KE31"/>
<dbReference type="PROSITE" id="PS51257">
    <property type="entry name" value="PROKAR_LIPOPROTEIN"/>
    <property type="match status" value="1"/>
</dbReference>
<organism evidence="1 2">
    <name type="scientific">candidate division KSB3 bacterium</name>
    <dbReference type="NCBI Taxonomy" id="2044937"/>
    <lineage>
        <taxon>Bacteria</taxon>
        <taxon>candidate division KSB3</taxon>
    </lineage>
</organism>
<proteinExistence type="predicted"/>
<name>A0A2G6KE31_9BACT</name>
<reference evidence="1 2" key="1">
    <citation type="submission" date="2017-10" db="EMBL/GenBank/DDBJ databases">
        <title>Novel microbial diversity and functional potential in the marine mammal oral microbiome.</title>
        <authorList>
            <person name="Dudek N.K."/>
            <person name="Sun C.L."/>
            <person name="Burstein D."/>
            <person name="Kantor R.S."/>
            <person name="Aliaga Goltsman D.S."/>
            <person name="Bik E.M."/>
            <person name="Thomas B.C."/>
            <person name="Banfield J.F."/>
            <person name="Relman D.A."/>
        </authorList>
    </citation>
    <scope>NUCLEOTIDE SEQUENCE [LARGE SCALE GENOMIC DNA]</scope>
    <source>
        <strain evidence="1">DOLJORAL78_47_16</strain>
    </source>
</reference>
<dbReference type="Proteomes" id="UP000230821">
    <property type="component" value="Unassembled WGS sequence"/>
</dbReference>
<comment type="caution">
    <text evidence="1">The sequence shown here is derived from an EMBL/GenBank/DDBJ whole genome shotgun (WGS) entry which is preliminary data.</text>
</comment>
<evidence type="ECO:0000313" key="2">
    <source>
        <dbReference type="Proteomes" id="UP000230821"/>
    </source>
</evidence>
<gene>
    <name evidence="1" type="ORF">CSA56_09680</name>
</gene>
<protein>
    <submittedName>
        <fullName evidence="1">Uncharacterized protein</fullName>
    </submittedName>
</protein>
<evidence type="ECO:0000313" key="1">
    <source>
        <dbReference type="EMBL" id="PIE33946.1"/>
    </source>
</evidence>
<sequence>MITKTAQKIRMLTLSICLGGLLTLFISGCSMYRHEQPERKELDYGTPPEIFGLTITPNPASPGTTASITVNYVDPNSDLASGLAAVSIDGGRLSSIAFRATYPSGILTLPFVVSHYTRQSDMRV</sequence>
<feature type="non-terminal residue" evidence="1">
    <location>
        <position position="124"/>
    </location>
</feature>
<accession>A0A2G6KE31</accession>